<evidence type="ECO:0000313" key="2">
    <source>
        <dbReference type="Proteomes" id="UP001431131"/>
    </source>
</evidence>
<protein>
    <submittedName>
        <fullName evidence="1">Uncharacterized protein</fullName>
    </submittedName>
</protein>
<evidence type="ECO:0000313" key="1">
    <source>
        <dbReference type="EMBL" id="MCH1625108.1"/>
    </source>
</evidence>
<dbReference type="RefSeq" id="WP_240254084.1">
    <property type="nucleotide sequence ID" value="NZ_JAKTTI010000007.1"/>
</dbReference>
<name>A0AAW5DYE9_9BACI</name>
<reference evidence="1" key="1">
    <citation type="submission" date="2022-02" db="EMBL/GenBank/DDBJ databases">
        <title>Fredinandcohnia quinoae sp. nov. isolated from Chenopodium quinoa seeds.</title>
        <authorList>
            <person name="Saati-Santamaria Z."/>
            <person name="Flores-Felix J.D."/>
            <person name="Igual J.M."/>
            <person name="Velazquez E."/>
            <person name="Garcia-Fraile P."/>
            <person name="Martinez-Molina E."/>
        </authorList>
    </citation>
    <scope>NUCLEOTIDE SEQUENCE</scope>
    <source>
        <strain evidence="1">SECRCQ15</strain>
    </source>
</reference>
<sequence length="137" mass="16123">MKKEYLGTVDSFIRSDNMTNVEMIIEIDKITSGKNNVISFERKGKQIDQAPLKLKPYSESSDYHYNHHFDKNDLEQLSEIYPSIYPNYSQKNINSWANEIKKALRHLIETGQLDKIYDYHGQEVSVKYIWVNELESS</sequence>
<comment type="caution">
    <text evidence="1">The sequence shown here is derived from an EMBL/GenBank/DDBJ whole genome shotgun (WGS) entry which is preliminary data.</text>
</comment>
<gene>
    <name evidence="1" type="ORF">MJG50_07190</name>
</gene>
<organism evidence="1 2">
    <name type="scientific">Fredinandcohnia quinoae</name>
    <dbReference type="NCBI Taxonomy" id="2918902"/>
    <lineage>
        <taxon>Bacteria</taxon>
        <taxon>Bacillati</taxon>
        <taxon>Bacillota</taxon>
        <taxon>Bacilli</taxon>
        <taxon>Bacillales</taxon>
        <taxon>Bacillaceae</taxon>
        <taxon>Fredinandcohnia</taxon>
    </lineage>
</organism>
<keyword evidence="2" id="KW-1185">Reference proteome</keyword>
<accession>A0AAW5DYE9</accession>
<dbReference type="EMBL" id="JAKTTI010000007">
    <property type="protein sequence ID" value="MCH1625108.1"/>
    <property type="molecule type" value="Genomic_DNA"/>
</dbReference>
<dbReference type="AlphaFoldDB" id="A0AAW5DYE9"/>
<dbReference type="Proteomes" id="UP001431131">
    <property type="component" value="Unassembled WGS sequence"/>
</dbReference>
<proteinExistence type="predicted"/>